<dbReference type="EMBL" id="LN891042">
    <property type="protein sequence ID" value="CUS10644.1"/>
    <property type="molecule type" value="Genomic_DNA"/>
</dbReference>
<accession>A0A292PU44</accession>
<dbReference type="Proteomes" id="UP001412239">
    <property type="component" value="Unassembled WGS sequence"/>
</dbReference>
<evidence type="ECO:0000313" key="1">
    <source>
        <dbReference type="EMBL" id="CUS10644.1"/>
    </source>
</evidence>
<organism evidence="1 2">
    <name type="scientific">Tuber aestivum</name>
    <name type="common">summer truffle</name>
    <dbReference type="NCBI Taxonomy" id="59557"/>
    <lineage>
        <taxon>Eukaryota</taxon>
        <taxon>Fungi</taxon>
        <taxon>Dikarya</taxon>
        <taxon>Ascomycota</taxon>
        <taxon>Pezizomycotina</taxon>
        <taxon>Pezizomycetes</taxon>
        <taxon>Pezizales</taxon>
        <taxon>Tuberaceae</taxon>
        <taxon>Tuber</taxon>
    </lineage>
</organism>
<reference evidence="1" key="1">
    <citation type="submission" date="2015-10" db="EMBL/GenBank/DDBJ databases">
        <authorList>
            <person name="Regsiter A."/>
            <person name="william w."/>
        </authorList>
    </citation>
    <scope>NUCLEOTIDE SEQUENCE</scope>
    <source>
        <strain evidence="1">Montdore</strain>
    </source>
</reference>
<sequence>MMDDYQECLHCQYAHPSFTKLYPPTFYTIQNHGNFCRHITNPRKPEDGLFLYFFPICTLNLMDYRSNTSQVYGGGMSSFRACPMPDPTV</sequence>
<dbReference type="AlphaFoldDB" id="A0A292PU44"/>
<evidence type="ECO:0000313" key="2">
    <source>
        <dbReference type="Proteomes" id="UP001412239"/>
    </source>
</evidence>
<protein>
    <submittedName>
        <fullName evidence="1">Uncharacterized protein</fullName>
    </submittedName>
</protein>
<proteinExistence type="predicted"/>
<keyword evidence="2" id="KW-1185">Reference proteome</keyword>
<name>A0A292PU44_9PEZI</name>
<gene>
    <name evidence="1" type="ORF">GSTUAT00005260001</name>
</gene>